<keyword evidence="5" id="KW-0238">DNA-binding</keyword>
<dbReference type="PANTHER" id="PTHR10015:SF308">
    <property type="entry name" value="HSF-TYPE DNA-BINDING DOMAIN-CONTAINING PROTEIN"/>
    <property type="match status" value="1"/>
</dbReference>
<evidence type="ECO:0000313" key="10">
    <source>
        <dbReference type="Proteomes" id="UP000243459"/>
    </source>
</evidence>
<evidence type="ECO:0000256" key="2">
    <source>
        <dbReference type="ARBA" id="ARBA00011233"/>
    </source>
</evidence>
<evidence type="ECO:0000256" key="5">
    <source>
        <dbReference type="ARBA" id="ARBA00023125"/>
    </source>
</evidence>
<keyword evidence="3" id="KW-0597">Phosphoprotein</keyword>
<organism evidence="9 10">
    <name type="scientific">Asparagus officinalis</name>
    <name type="common">Garden asparagus</name>
    <dbReference type="NCBI Taxonomy" id="4686"/>
    <lineage>
        <taxon>Eukaryota</taxon>
        <taxon>Viridiplantae</taxon>
        <taxon>Streptophyta</taxon>
        <taxon>Embryophyta</taxon>
        <taxon>Tracheophyta</taxon>
        <taxon>Spermatophyta</taxon>
        <taxon>Magnoliopsida</taxon>
        <taxon>Liliopsida</taxon>
        <taxon>Asparagales</taxon>
        <taxon>Asparagaceae</taxon>
        <taxon>Asparagoideae</taxon>
        <taxon>Asparagus</taxon>
    </lineage>
</organism>
<name>A0A5P1E6K8_ASPOF</name>
<gene>
    <name evidence="9" type="ORF">A4U43_C10F16460</name>
</gene>
<dbReference type="Proteomes" id="UP000243459">
    <property type="component" value="Chromosome 10"/>
</dbReference>
<dbReference type="PANTHER" id="PTHR10015">
    <property type="entry name" value="HEAT SHOCK TRANSCRIPTION FACTOR"/>
    <property type="match status" value="1"/>
</dbReference>
<dbReference type="SUPFAM" id="SSF46785">
    <property type="entry name" value="Winged helix' DNA-binding domain"/>
    <property type="match status" value="1"/>
</dbReference>
<dbReference type="GO" id="GO:0000978">
    <property type="term" value="F:RNA polymerase II cis-regulatory region sequence-specific DNA binding"/>
    <property type="evidence" value="ECO:0007669"/>
    <property type="project" value="TreeGrafter"/>
</dbReference>
<evidence type="ECO:0000256" key="6">
    <source>
        <dbReference type="ARBA" id="ARBA00023242"/>
    </source>
</evidence>
<comment type="subunit">
    <text evidence="2">Homotrimer.</text>
</comment>
<dbReference type="GO" id="GO:0006357">
    <property type="term" value="P:regulation of transcription by RNA polymerase II"/>
    <property type="evidence" value="ECO:0007669"/>
    <property type="project" value="TreeGrafter"/>
</dbReference>
<dbReference type="InterPro" id="IPR036390">
    <property type="entry name" value="WH_DNA-bd_sf"/>
</dbReference>
<feature type="domain" description="HSF-type DNA-binding" evidence="8">
    <location>
        <begin position="9"/>
        <end position="103"/>
    </location>
</feature>
<keyword evidence="10" id="KW-1185">Reference proteome</keyword>
<dbReference type="OrthoDB" id="60033at2759"/>
<dbReference type="SMART" id="SM00415">
    <property type="entry name" value="HSF"/>
    <property type="match status" value="1"/>
</dbReference>
<accession>A0A5P1E6K8</accession>
<dbReference type="GO" id="GO:0003700">
    <property type="term" value="F:DNA-binding transcription factor activity"/>
    <property type="evidence" value="ECO:0007669"/>
    <property type="project" value="InterPro"/>
</dbReference>
<reference evidence="10" key="1">
    <citation type="journal article" date="2017" name="Nat. Commun.">
        <title>The asparagus genome sheds light on the origin and evolution of a young Y chromosome.</title>
        <authorList>
            <person name="Harkess A."/>
            <person name="Zhou J."/>
            <person name="Xu C."/>
            <person name="Bowers J.E."/>
            <person name="Van der Hulst R."/>
            <person name="Ayyampalayam S."/>
            <person name="Mercati F."/>
            <person name="Riccardi P."/>
            <person name="McKain M.R."/>
            <person name="Kakrana A."/>
            <person name="Tang H."/>
            <person name="Ray J."/>
            <person name="Groenendijk J."/>
            <person name="Arikit S."/>
            <person name="Mathioni S.M."/>
            <person name="Nakano M."/>
            <person name="Shan H."/>
            <person name="Telgmann-Rauber A."/>
            <person name="Kanno A."/>
            <person name="Yue Z."/>
            <person name="Chen H."/>
            <person name="Li W."/>
            <person name="Chen Y."/>
            <person name="Xu X."/>
            <person name="Zhang Y."/>
            <person name="Luo S."/>
            <person name="Chen H."/>
            <person name="Gao J."/>
            <person name="Mao Z."/>
            <person name="Pires J.C."/>
            <person name="Luo M."/>
            <person name="Kudrna D."/>
            <person name="Wing R.A."/>
            <person name="Meyers B.C."/>
            <person name="Yi K."/>
            <person name="Kong H."/>
            <person name="Lavrijsen P."/>
            <person name="Sunseri F."/>
            <person name="Falavigna A."/>
            <person name="Ye Y."/>
            <person name="Leebens-Mack J.H."/>
            <person name="Chen G."/>
        </authorList>
    </citation>
    <scope>NUCLEOTIDE SEQUENCE [LARGE SCALE GENOMIC DNA]</scope>
    <source>
        <strain evidence="10">cv. DH0086</strain>
    </source>
</reference>
<keyword evidence="4" id="KW-0346">Stress response</keyword>
<dbReference type="PRINTS" id="PR00056">
    <property type="entry name" value="HSFDOMAIN"/>
</dbReference>
<sequence>MTSLSKLRSLAPFLSKTYDLVEESRDSNDVVSWNEEGSGFVVWSPEEFSRFVLPRYFKHCNFSSFIRQLNTYGFKKASPDRWEFRHEKFQKGKRCLLSDITRRRCKPSVFPSFLRAREKKSSAAEINENEMLEQNKMLQKENEELRSQIAYYGELETSLQKLLSQYVCSR</sequence>
<dbReference type="OMA" id="CIAQHTG"/>
<dbReference type="AlphaFoldDB" id="A0A5P1E6K8"/>
<dbReference type="Pfam" id="PF00447">
    <property type="entry name" value="HSF_DNA-bind"/>
    <property type="match status" value="1"/>
</dbReference>
<proteinExistence type="inferred from homology"/>
<evidence type="ECO:0000259" key="8">
    <source>
        <dbReference type="SMART" id="SM00415"/>
    </source>
</evidence>
<protein>
    <recommendedName>
        <fullName evidence="8">HSF-type DNA-binding domain-containing protein</fullName>
    </recommendedName>
</protein>
<evidence type="ECO:0000256" key="7">
    <source>
        <dbReference type="RuleBase" id="RU004020"/>
    </source>
</evidence>
<evidence type="ECO:0000313" key="9">
    <source>
        <dbReference type="EMBL" id="ONK57085.1"/>
    </source>
</evidence>
<dbReference type="Gene3D" id="1.10.10.10">
    <property type="entry name" value="Winged helix-like DNA-binding domain superfamily/Winged helix DNA-binding domain"/>
    <property type="match status" value="1"/>
</dbReference>
<dbReference type="FunFam" id="1.10.10.10:FF:000660">
    <property type="entry name" value="Heat stress transcription factor A-6b"/>
    <property type="match status" value="1"/>
</dbReference>
<evidence type="ECO:0000256" key="3">
    <source>
        <dbReference type="ARBA" id="ARBA00022553"/>
    </source>
</evidence>
<comment type="similarity">
    <text evidence="7">Belongs to the HSF family.</text>
</comment>
<keyword evidence="6" id="KW-0539">Nucleus</keyword>
<dbReference type="EMBL" id="CM007390">
    <property type="protein sequence ID" value="ONK57085.1"/>
    <property type="molecule type" value="Genomic_DNA"/>
</dbReference>
<dbReference type="InterPro" id="IPR000232">
    <property type="entry name" value="HSF_DNA-bd"/>
</dbReference>
<evidence type="ECO:0000256" key="1">
    <source>
        <dbReference type="ARBA" id="ARBA00004123"/>
    </source>
</evidence>
<dbReference type="GO" id="GO:0005634">
    <property type="term" value="C:nucleus"/>
    <property type="evidence" value="ECO:0007669"/>
    <property type="project" value="UniProtKB-SubCell"/>
</dbReference>
<dbReference type="Gramene" id="ONK57085">
    <property type="protein sequence ID" value="ONK57085"/>
    <property type="gene ID" value="A4U43_C10F16460"/>
</dbReference>
<evidence type="ECO:0000256" key="4">
    <source>
        <dbReference type="ARBA" id="ARBA00023016"/>
    </source>
</evidence>
<dbReference type="InterPro" id="IPR036388">
    <property type="entry name" value="WH-like_DNA-bd_sf"/>
</dbReference>
<comment type="subcellular location">
    <subcellularLocation>
        <location evidence="1">Nucleus</location>
    </subcellularLocation>
</comment>